<name>A0A0H3ZSZ6_VIBSP</name>
<reference evidence="4 5" key="3">
    <citation type="submission" date="2024-06" db="EMBL/GenBank/DDBJ databases">
        <authorList>
            <person name="Steensen K."/>
            <person name="Seneca J."/>
            <person name="Bartlau N."/>
            <person name="Yu A.X."/>
            <person name="Polz M.F."/>
        </authorList>
    </citation>
    <scope>NUCLEOTIDE SEQUENCE [LARGE SCALE GENOMIC DNA]</scope>
    <source>
        <strain evidence="4 5">1F145</strain>
    </source>
</reference>
<evidence type="ECO:0000313" key="4">
    <source>
        <dbReference type="EMBL" id="MEZ8183145.1"/>
    </source>
</evidence>
<accession>A0A0H3ZSZ6</accession>
<reference evidence="3" key="2">
    <citation type="submission" date="2023-07" db="EMBL/GenBank/DDBJ databases">
        <title>Genome content predicts the carbon catabolic preferences of heterotrophic bacteria.</title>
        <authorList>
            <person name="Gralka M."/>
        </authorList>
    </citation>
    <scope>NUCLEOTIDE SEQUENCE</scope>
    <source>
        <strain evidence="3">6E02</strain>
    </source>
</reference>
<organism evidence="2">
    <name type="scientific">Vibrio splendidus</name>
    <dbReference type="NCBI Taxonomy" id="29497"/>
    <lineage>
        <taxon>Bacteria</taxon>
        <taxon>Pseudomonadati</taxon>
        <taxon>Pseudomonadota</taxon>
        <taxon>Gammaproteobacteria</taxon>
        <taxon>Vibrionales</taxon>
        <taxon>Vibrionaceae</taxon>
        <taxon>Vibrio</taxon>
    </lineage>
</organism>
<feature type="compositionally biased region" description="Low complexity" evidence="1">
    <location>
        <begin position="10"/>
        <end position="20"/>
    </location>
</feature>
<dbReference type="Proteomes" id="UP001569200">
    <property type="component" value="Unassembled WGS sequence"/>
</dbReference>
<evidence type="ECO:0000256" key="1">
    <source>
        <dbReference type="SAM" id="MobiDB-lite"/>
    </source>
</evidence>
<dbReference type="RefSeq" id="WP_017098097.1">
    <property type="nucleotide sequence ID" value="NZ_CAWNTE010000084.1"/>
</dbReference>
<evidence type="ECO:0000313" key="2">
    <source>
        <dbReference type="EMBL" id="AKN39508.1"/>
    </source>
</evidence>
<evidence type="ECO:0000313" key="3">
    <source>
        <dbReference type="EMBL" id="MDP2503846.1"/>
    </source>
</evidence>
<proteinExistence type="predicted"/>
<gene>
    <name evidence="4" type="ORF">ACED33_20880</name>
    <name evidence="3" type="ORF">Q8W42_24455</name>
</gene>
<dbReference type="AlphaFoldDB" id="A0A0H3ZSZ6"/>
<dbReference type="EMBL" id="JBGOOW010000036">
    <property type="protein sequence ID" value="MEZ8183145.1"/>
    <property type="molecule type" value="Genomic_DNA"/>
</dbReference>
<keyword evidence="5" id="KW-1185">Reference proteome</keyword>
<reference evidence="2" key="1">
    <citation type="journal article" date="2015" name="MBio">
        <title>Eco-Evolutionary Dynamics of Episomes among Ecologically Cohesive Bacterial Populations.</title>
        <authorList>
            <person name="Xue H."/>
            <person name="Cordero O.X."/>
            <person name="Camas F.M."/>
            <person name="Trimble W."/>
            <person name="Meyer F."/>
            <person name="Guglielmini J."/>
            <person name="Rocha E.P."/>
            <person name="Polz M.F."/>
        </authorList>
    </citation>
    <scope>NUCLEOTIDE SEQUENCE</scope>
    <source>
        <strain evidence="2">FF_172</strain>
    </source>
</reference>
<sequence length="398" mass="43521">MPIGLNPVQTTNVTNTSTHTKSPYELKVQPDKAKLLQDIAPTGPTLKQPTTGEKTAITISMDEAMTAMTAMNKEQAKGGFTLDDGRQFEIRDMHVIRQNKGGLISRMKEGFIKALHGQGASSSDAKKLTAALHQKADNPAVQENFVRSWDSGGFTDPTVVSGEMGVRGHQSKQDFQFIVHTAPITHLMEGKGVFSIDAESALTSWDVACTSIVNQSKTFTYGSVGVILKVPEQNVIAASPNDLMSETNIGLLDRTEDLVNVSDKNATKTRYEAMPDYERTGLLAKKELPRHQRHTNTPSEVLKKTYGMRNEILICTSGGVNLHEGQKATEKVEIAGFFLNDSAPTASHQDLADWKGETLLSKNDKYELFKQHAEPLAQKLGVPIIYLNGTADIAEVLK</sequence>
<evidence type="ECO:0000313" key="5">
    <source>
        <dbReference type="Proteomes" id="UP001569200"/>
    </source>
</evidence>
<dbReference type="Proteomes" id="UP001177935">
    <property type="component" value="Unassembled WGS sequence"/>
</dbReference>
<feature type="region of interest" description="Disordered" evidence="1">
    <location>
        <begin position="1"/>
        <end position="23"/>
    </location>
</feature>
<dbReference type="EMBL" id="KP795651">
    <property type="protein sequence ID" value="AKN39508.1"/>
    <property type="molecule type" value="Genomic_DNA"/>
</dbReference>
<protein>
    <submittedName>
        <fullName evidence="2">Uncharacterized protein</fullName>
    </submittedName>
</protein>
<dbReference type="EMBL" id="JAUYVL010000026">
    <property type="protein sequence ID" value="MDP2503846.1"/>
    <property type="molecule type" value="Genomic_DNA"/>
</dbReference>